<dbReference type="EMBL" id="FOHJ01000004">
    <property type="protein sequence ID" value="SET32367.1"/>
    <property type="molecule type" value="Genomic_DNA"/>
</dbReference>
<name>A0A1I0DJX8_9BACI</name>
<gene>
    <name evidence="1" type="ORF">SAMN05421676_10440</name>
</gene>
<sequence>MLRDRGNKKWTSLMLPEHVEELKKLWEEYEQESMPVLDEQELEEMNQRCLAAYKQKQTVQLTIYHDGYKKERKGVITNLDQEQQTIHLHTSDGTEKIAFQKLLHIQPINHE</sequence>
<dbReference type="PANTHER" id="PTHR40051">
    <property type="entry name" value="IG HYPOTHETICAL 15966"/>
    <property type="match status" value="1"/>
</dbReference>
<dbReference type="PANTHER" id="PTHR40051:SF1">
    <property type="entry name" value="YOLD-LIKE FAMILY PROTEIN"/>
    <property type="match status" value="1"/>
</dbReference>
<accession>A0A1I0DJX8</accession>
<dbReference type="Proteomes" id="UP000199095">
    <property type="component" value="Unassembled WGS sequence"/>
</dbReference>
<evidence type="ECO:0000313" key="1">
    <source>
        <dbReference type="EMBL" id="SET32367.1"/>
    </source>
</evidence>
<reference evidence="2" key="1">
    <citation type="submission" date="2016-10" db="EMBL/GenBank/DDBJ databases">
        <authorList>
            <person name="Varghese N."/>
            <person name="Submissions S."/>
        </authorList>
    </citation>
    <scope>NUCLEOTIDE SEQUENCE [LARGE SCALE GENOMIC DNA]</scope>
    <source>
        <strain evidence="2">CGMCC 1.3566</strain>
    </source>
</reference>
<dbReference type="Pfam" id="PF08863">
    <property type="entry name" value="YolD"/>
    <property type="match status" value="1"/>
</dbReference>
<protein>
    <submittedName>
        <fullName evidence="1">YolD-like protein</fullName>
    </submittedName>
</protein>
<organism evidence="1 2">
    <name type="scientific">Salinibacillus kushneri</name>
    <dbReference type="NCBI Taxonomy" id="237682"/>
    <lineage>
        <taxon>Bacteria</taxon>
        <taxon>Bacillati</taxon>
        <taxon>Bacillota</taxon>
        <taxon>Bacilli</taxon>
        <taxon>Bacillales</taxon>
        <taxon>Bacillaceae</taxon>
        <taxon>Salinibacillus</taxon>
    </lineage>
</organism>
<keyword evidence="2" id="KW-1185">Reference proteome</keyword>
<evidence type="ECO:0000313" key="2">
    <source>
        <dbReference type="Proteomes" id="UP000199095"/>
    </source>
</evidence>
<dbReference type="STRING" id="237682.SAMN05421676_10440"/>
<dbReference type="RefSeq" id="WP_143060123.1">
    <property type="nucleotide sequence ID" value="NZ_FOHJ01000004.1"/>
</dbReference>
<proteinExistence type="predicted"/>
<dbReference type="OrthoDB" id="1644322at2"/>
<dbReference type="AlphaFoldDB" id="A0A1I0DJX8"/>
<dbReference type="InterPro" id="IPR014962">
    <property type="entry name" value="YolD"/>
</dbReference>